<dbReference type="Gene3D" id="3.40.50.300">
    <property type="entry name" value="P-loop containing nucleotide triphosphate hydrolases"/>
    <property type="match status" value="1"/>
</dbReference>
<feature type="region of interest" description="Disordered" evidence="8">
    <location>
        <begin position="352"/>
        <end position="372"/>
    </location>
</feature>
<dbReference type="Pfam" id="PF01061">
    <property type="entry name" value="ABC2_membrane"/>
    <property type="match status" value="1"/>
</dbReference>
<protein>
    <submittedName>
        <fullName evidence="12">G1627 protein</fullName>
    </submittedName>
</protein>
<dbReference type="Pfam" id="PF00005">
    <property type="entry name" value="ABC_tran"/>
    <property type="match status" value="1"/>
</dbReference>
<evidence type="ECO:0000256" key="1">
    <source>
        <dbReference type="ARBA" id="ARBA00004141"/>
    </source>
</evidence>
<dbReference type="CDD" id="cd03213">
    <property type="entry name" value="ABCG_EPDR"/>
    <property type="match status" value="1"/>
</dbReference>
<keyword evidence="4" id="KW-0547">Nucleotide-binding</keyword>
<comment type="subcellular location">
    <subcellularLocation>
        <location evidence="1">Membrane</location>
        <topology evidence="1">Multi-pass membrane protein</topology>
    </subcellularLocation>
</comment>
<sequence>MGGALVDFLLGAAVIALPQHQVPVAIGSVSIGLVRHLVQKRRKPKRRNGQSRERDEAGQKQVTLEWDSISCTITTKKGGTKEVLQDVSGEAKPGRLLAIMGPSGGGKTSLLNALAGQVPETKGMQLQGNVRVNGQPRGRAAYKQAYVQQEDMFYAQLTVRETLNMAAALRLPRSMSPREKEAAAEALIRRLGLTGSADTPVGDAKKRGLSGGEKKRLSIGCELLGNPKLLFLDEPTSGLDSFAAEKVMQTLKDLAREGCTVVCSIHQPRSSIFAMFDDLLILSEGKLLYEGSAEASLRFFEAQGYHVPEHYNPAEFIADLTAVDPSSPDAEAASRRTIEKLHAAFASQAVPRSMGASSSSSSGANGIPSTGSEVQCSLPVQAKLLFKRSWRQVSRDKATNIGRAMSNVSSAIIFGGIFWRMGRSQSSVQDRMGLLQVGAINAAMSSLVKCLNVFPKERTIVQRERAKSSYGVAPYFLSKLAAESPIGAFFPLLFASIVYPAAGLHPKLSRFAKFCGILTLESFASTSLGLAVGSFAPSTDAALAIGPGVMVLFIVFGGYYVNAGNVPKALQWVPSASLIKQAFEGLCDNEFPGLRFDPLSADGSGDIVQGEQVLQRLGFEDSTVLKTVRTQTRILLFNYWATYCILKARKPGFQTMEPVIA</sequence>
<dbReference type="SUPFAM" id="SSF52540">
    <property type="entry name" value="P-loop containing nucleoside triphosphate hydrolases"/>
    <property type="match status" value="1"/>
</dbReference>
<feature type="transmembrane region" description="Helical" evidence="9">
    <location>
        <begin position="514"/>
        <end position="535"/>
    </location>
</feature>
<dbReference type="Proteomes" id="UP001497392">
    <property type="component" value="Unassembled WGS sequence"/>
</dbReference>
<keyword evidence="2" id="KW-0813">Transport</keyword>
<keyword evidence="5" id="KW-0067">ATP-binding</keyword>
<keyword evidence="6 9" id="KW-1133">Transmembrane helix</keyword>
<keyword evidence="13" id="KW-1185">Reference proteome</keyword>
<feature type="chain" id="PRO_5046610564" evidence="10">
    <location>
        <begin position="17"/>
        <end position="661"/>
    </location>
</feature>
<evidence type="ECO:0000313" key="12">
    <source>
        <dbReference type="EMBL" id="CAL5219730.1"/>
    </source>
</evidence>
<keyword evidence="7 9" id="KW-0472">Membrane</keyword>
<evidence type="ECO:0000313" key="13">
    <source>
        <dbReference type="Proteomes" id="UP001497392"/>
    </source>
</evidence>
<evidence type="ECO:0000256" key="2">
    <source>
        <dbReference type="ARBA" id="ARBA00022448"/>
    </source>
</evidence>
<accession>A0ABP1FIE5</accession>
<dbReference type="InterPro" id="IPR003593">
    <property type="entry name" value="AAA+_ATPase"/>
</dbReference>
<feature type="compositionally biased region" description="Polar residues" evidence="8">
    <location>
        <begin position="363"/>
        <end position="372"/>
    </location>
</feature>
<gene>
    <name evidence="12" type="primary">g1627</name>
    <name evidence="12" type="ORF">VP750_LOCUS1389</name>
</gene>
<proteinExistence type="predicted"/>
<name>A0ABP1FIE5_9CHLO</name>
<feature type="transmembrane region" description="Helical" evidence="9">
    <location>
        <begin position="484"/>
        <end position="502"/>
    </location>
</feature>
<evidence type="ECO:0000256" key="7">
    <source>
        <dbReference type="ARBA" id="ARBA00023136"/>
    </source>
</evidence>
<feature type="compositionally biased region" description="Basic residues" evidence="8">
    <location>
        <begin position="40"/>
        <end position="49"/>
    </location>
</feature>
<evidence type="ECO:0000256" key="10">
    <source>
        <dbReference type="SAM" id="SignalP"/>
    </source>
</evidence>
<dbReference type="SMART" id="SM00382">
    <property type="entry name" value="AAA"/>
    <property type="match status" value="1"/>
</dbReference>
<feature type="transmembrane region" description="Helical" evidence="9">
    <location>
        <begin position="541"/>
        <end position="561"/>
    </location>
</feature>
<evidence type="ECO:0000256" key="9">
    <source>
        <dbReference type="SAM" id="Phobius"/>
    </source>
</evidence>
<evidence type="ECO:0000256" key="8">
    <source>
        <dbReference type="SAM" id="MobiDB-lite"/>
    </source>
</evidence>
<dbReference type="PANTHER" id="PTHR48041:SF41">
    <property type="entry name" value="ABC TRANSPORTER G FAMILY"/>
    <property type="match status" value="1"/>
</dbReference>
<dbReference type="PROSITE" id="PS00211">
    <property type="entry name" value="ABC_TRANSPORTER_1"/>
    <property type="match status" value="1"/>
</dbReference>
<dbReference type="InterPro" id="IPR027417">
    <property type="entry name" value="P-loop_NTPase"/>
</dbReference>
<dbReference type="EMBL" id="CAXHTA020000002">
    <property type="protein sequence ID" value="CAL5219730.1"/>
    <property type="molecule type" value="Genomic_DNA"/>
</dbReference>
<feature type="region of interest" description="Disordered" evidence="8">
    <location>
        <begin position="40"/>
        <end position="61"/>
    </location>
</feature>
<evidence type="ECO:0000256" key="4">
    <source>
        <dbReference type="ARBA" id="ARBA00022741"/>
    </source>
</evidence>
<dbReference type="InterPro" id="IPR003439">
    <property type="entry name" value="ABC_transporter-like_ATP-bd"/>
</dbReference>
<comment type="caution">
    <text evidence="12">The sequence shown here is derived from an EMBL/GenBank/DDBJ whole genome shotgun (WGS) entry which is preliminary data.</text>
</comment>
<feature type="domain" description="ABC transporter" evidence="11">
    <location>
        <begin position="64"/>
        <end position="309"/>
    </location>
</feature>
<keyword evidence="10" id="KW-0732">Signal</keyword>
<feature type="signal peptide" evidence="10">
    <location>
        <begin position="1"/>
        <end position="16"/>
    </location>
</feature>
<dbReference type="InterPro" id="IPR013525">
    <property type="entry name" value="ABC2_TM"/>
</dbReference>
<evidence type="ECO:0000256" key="6">
    <source>
        <dbReference type="ARBA" id="ARBA00022989"/>
    </source>
</evidence>
<keyword evidence="3 9" id="KW-0812">Transmembrane</keyword>
<dbReference type="InterPro" id="IPR017871">
    <property type="entry name" value="ABC_transporter-like_CS"/>
</dbReference>
<organism evidence="12 13">
    <name type="scientific">Coccomyxa viridis</name>
    <dbReference type="NCBI Taxonomy" id="1274662"/>
    <lineage>
        <taxon>Eukaryota</taxon>
        <taxon>Viridiplantae</taxon>
        <taxon>Chlorophyta</taxon>
        <taxon>core chlorophytes</taxon>
        <taxon>Trebouxiophyceae</taxon>
        <taxon>Trebouxiophyceae incertae sedis</taxon>
        <taxon>Coccomyxaceae</taxon>
        <taxon>Coccomyxa</taxon>
    </lineage>
</organism>
<dbReference type="InterPro" id="IPR050352">
    <property type="entry name" value="ABCG_transporters"/>
</dbReference>
<dbReference type="PANTHER" id="PTHR48041">
    <property type="entry name" value="ABC TRANSPORTER G FAMILY MEMBER 28"/>
    <property type="match status" value="1"/>
</dbReference>
<reference evidence="12 13" key="1">
    <citation type="submission" date="2024-06" db="EMBL/GenBank/DDBJ databases">
        <authorList>
            <person name="Kraege A."/>
            <person name="Thomma B."/>
        </authorList>
    </citation>
    <scope>NUCLEOTIDE SEQUENCE [LARGE SCALE GENOMIC DNA]</scope>
</reference>
<evidence type="ECO:0000256" key="3">
    <source>
        <dbReference type="ARBA" id="ARBA00022692"/>
    </source>
</evidence>
<evidence type="ECO:0000259" key="11">
    <source>
        <dbReference type="PROSITE" id="PS50893"/>
    </source>
</evidence>
<dbReference type="PROSITE" id="PS50893">
    <property type="entry name" value="ABC_TRANSPORTER_2"/>
    <property type="match status" value="1"/>
</dbReference>
<evidence type="ECO:0000256" key="5">
    <source>
        <dbReference type="ARBA" id="ARBA00022840"/>
    </source>
</evidence>